<dbReference type="SUPFAM" id="SSF103657">
    <property type="entry name" value="BAR/IMD domain-like"/>
    <property type="match status" value="1"/>
</dbReference>
<evidence type="ECO:0000259" key="2">
    <source>
        <dbReference type="SMART" id="SM00233"/>
    </source>
</evidence>
<evidence type="ECO:0000256" key="1">
    <source>
        <dbReference type="SAM" id="MobiDB-lite"/>
    </source>
</evidence>
<evidence type="ECO:0000313" key="4">
    <source>
        <dbReference type="Proteomes" id="UP001438707"/>
    </source>
</evidence>
<feature type="domain" description="PH" evidence="2">
    <location>
        <begin position="541"/>
        <end position="643"/>
    </location>
</feature>
<dbReference type="EMBL" id="JALJOS010000035">
    <property type="protein sequence ID" value="KAK9821895.1"/>
    <property type="molecule type" value="Genomic_DNA"/>
</dbReference>
<feature type="compositionally biased region" description="Low complexity" evidence="1">
    <location>
        <begin position="81"/>
        <end position="90"/>
    </location>
</feature>
<dbReference type="Proteomes" id="UP001438707">
    <property type="component" value="Unassembled WGS sequence"/>
</dbReference>
<evidence type="ECO:0000313" key="3">
    <source>
        <dbReference type="EMBL" id="KAK9821895.1"/>
    </source>
</evidence>
<dbReference type="SMART" id="SM00233">
    <property type="entry name" value="PH"/>
    <property type="match status" value="1"/>
</dbReference>
<dbReference type="SUPFAM" id="SSF50729">
    <property type="entry name" value="PH domain-like"/>
    <property type="match status" value="1"/>
</dbReference>
<feature type="region of interest" description="Disordered" evidence="1">
    <location>
        <begin position="42"/>
        <end position="148"/>
    </location>
</feature>
<dbReference type="AlphaFoldDB" id="A0AAW1QKA6"/>
<gene>
    <name evidence="3" type="ORF">WJX74_010592</name>
</gene>
<comment type="caution">
    <text evidence="3">The sequence shown here is derived from an EMBL/GenBank/DDBJ whole genome shotgun (WGS) entry which is preliminary data.</text>
</comment>
<proteinExistence type="predicted"/>
<organism evidence="3 4">
    <name type="scientific">Apatococcus lobatus</name>
    <dbReference type="NCBI Taxonomy" id="904363"/>
    <lineage>
        <taxon>Eukaryota</taxon>
        <taxon>Viridiplantae</taxon>
        <taxon>Chlorophyta</taxon>
        <taxon>core chlorophytes</taxon>
        <taxon>Trebouxiophyceae</taxon>
        <taxon>Chlorellales</taxon>
        <taxon>Chlorellaceae</taxon>
        <taxon>Apatococcus</taxon>
    </lineage>
</organism>
<protein>
    <recommendedName>
        <fullName evidence="2">PH domain-containing protein</fullName>
    </recommendedName>
</protein>
<reference evidence="3 4" key="1">
    <citation type="journal article" date="2024" name="Nat. Commun.">
        <title>Phylogenomics reveals the evolutionary origins of lichenization in chlorophyte algae.</title>
        <authorList>
            <person name="Puginier C."/>
            <person name="Libourel C."/>
            <person name="Otte J."/>
            <person name="Skaloud P."/>
            <person name="Haon M."/>
            <person name="Grisel S."/>
            <person name="Petersen M."/>
            <person name="Berrin J.G."/>
            <person name="Delaux P.M."/>
            <person name="Dal Grande F."/>
            <person name="Keller J."/>
        </authorList>
    </citation>
    <scope>NUCLEOTIDE SEQUENCE [LARGE SCALE GENOMIC DNA]</scope>
    <source>
        <strain evidence="3 4">SAG 2145</strain>
    </source>
</reference>
<dbReference type="InterPro" id="IPR001849">
    <property type="entry name" value="PH_domain"/>
</dbReference>
<dbReference type="InterPro" id="IPR027267">
    <property type="entry name" value="AH/BAR_dom_sf"/>
</dbReference>
<dbReference type="Gene3D" id="1.20.1270.60">
    <property type="entry name" value="Arfaptin homology (AH) domain/BAR domain"/>
    <property type="match status" value="1"/>
</dbReference>
<keyword evidence="4" id="KW-1185">Reference proteome</keyword>
<feature type="region of interest" description="Disordered" evidence="1">
    <location>
        <begin position="155"/>
        <end position="174"/>
    </location>
</feature>
<sequence length="646" mass="71040">MAEPELRQAAAESGILGRFGGSAKIAEPSLVQHPLQGLSLLAPSAQTPPASPEPYRALPTAANFTERLFQRDRPSDHSSTLRRSQSASSLPVELPEQSEPAETSPPEELGLGHFIGFTDGLSRAHSHDSIPSPSIDLERQPSGRRPVRRPLSSIEISLPAPPQSPDQRPHLAPAHSDSFTRHLMNQALRFRSAVLNSDRVSFMDIARAPGLARKARAELDGRQHSTTIETDQVRYEVRAHEEEIERQRDAVDAVDEEAAEEGRINRDLATVMVARLDAGRRAAEKLLGVLQAISAAEVHYARSIRAAAQVSLAGECDGQSLRTALQGFSQMPRVVSHGREQIGEAMGRAAKQLYEVVLKLRQEEQDIAAAAKRTHKAFEAARRGLHTSLLAHQDACRAMDTLILERKRGHRRAPPSTVERDPWLTEILLVEAHGRLQEAQSAERTFLASAFQRVKDVEARRILLVRSTIETFQQSYKSALAGVRQDLGNLTRLASQIDGEADLSDLAKSAEAAAETGRVLAEKQAEALENVSQELLHSPEIIKQGSMACWVSGHGKWTDRHCVLTRAGYLHWFNKLGDSSPIDCLNLARCHFQAGKAPILHIVELMTGAMAIFAREREVVLKAPGIDECLEWAVTLREAIAHAHHL</sequence>
<name>A0AAW1QKA6_9CHLO</name>
<dbReference type="InterPro" id="IPR011993">
    <property type="entry name" value="PH-like_dom_sf"/>
</dbReference>
<accession>A0AAW1QKA6</accession>
<dbReference type="Gene3D" id="2.30.29.30">
    <property type="entry name" value="Pleckstrin-homology domain (PH domain)/Phosphotyrosine-binding domain (PTB)"/>
    <property type="match status" value="1"/>
</dbReference>